<keyword evidence="2 5" id="KW-0812">Transmembrane</keyword>
<dbReference type="Gene3D" id="1.20.120.550">
    <property type="entry name" value="Membrane associated eicosanoid/glutathione metabolism-like domain"/>
    <property type="match status" value="1"/>
</dbReference>
<evidence type="ECO:0000313" key="7">
    <source>
        <dbReference type="Proteomes" id="UP000799767"/>
    </source>
</evidence>
<reference evidence="6" key="1">
    <citation type="journal article" date="2020" name="Stud. Mycol.">
        <title>101 Dothideomycetes genomes: a test case for predicting lifestyles and emergence of pathogens.</title>
        <authorList>
            <person name="Haridas S."/>
            <person name="Albert R."/>
            <person name="Binder M."/>
            <person name="Bloem J."/>
            <person name="Labutti K."/>
            <person name="Salamov A."/>
            <person name="Andreopoulos B."/>
            <person name="Baker S."/>
            <person name="Barry K."/>
            <person name="Bills G."/>
            <person name="Bluhm B."/>
            <person name="Cannon C."/>
            <person name="Castanera R."/>
            <person name="Culley D."/>
            <person name="Daum C."/>
            <person name="Ezra D."/>
            <person name="Gonzalez J."/>
            <person name="Henrissat B."/>
            <person name="Kuo A."/>
            <person name="Liang C."/>
            <person name="Lipzen A."/>
            <person name="Lutzoni F."/>
            <person name="Magnuson J."/>
            <person name="Mondo S."/>
            <person name="Nolan M."/>
            <person name="Ohm R."/>
            <person name="Pangilinan J."/>
            <person name="Park H.-J."/>
            <person name="Ramirez L."/>
            <person name="Alfaro M."/>
            <person name="Sun H."/>
            <person name="Tritt A."/>
            <person name="Yoshinaga Y."/>
            <person name="Zwiers L.-H."/>
            <person name="Turgeon B."/>
            <person name="Goodwin S."/>
            <person name="Spatafora J."/>
            <person name="Crous P."/>
            <person name="Grigoriev I."/>
        </authorList>
    </citation>
    <scope>NUCLEOTIDE SEQUENCE</scope>
    <source>
        <strain evidence="6">CBS 113389</strain>
    </source>
</reference>
<dbReference type="GeneID" id="54470528"/>
<comment type="subcellular location">
    <subcellularLocation>
        <location evidence="1">Membrane</location>
    </subcellularLocation>
</comment>
<evidence type="ECO:0000256" key="2">
    <source>
        <dbReference type="ARBA" id="ARBA00022692"/>
    </source>
</evidence>
<keyword evidence="4 5" id="KW-0472">Membrane</keyword>
<evidence type="ECO:0000256" key="3">
    <source>
        <dbReference type="ARBA" id="ARBA00022989"/>
    </source>
</evidence>
<feature type="transmembrane region" description="Helical" evidence="5">
    <location>
        <begin position="133"/>
        <end position="153"/>
    </location>
</feature>
<dbReference type="SUPFAM" id="SSF161084">
    <property type="entry name" value="MAPEG domain-like"/>
    <property type="match status" value="1"/>
</dbReference>
<feature type="transmembrane region" description="Helical" evidence="5">
    <location>
        <begin position="12"/>
        <end position="30"/>
    </location>
</feature>
<evidence type="ECO:0000256" key="4">
    <source>
        <dbReference type="ARBA" id="ARBA00023136"/>
    </source>
</evidence>
<dbReference type="GO" id="GO:0016020">
    <property type="term" value="C:membrane"/>
    <property type="evidence" value="ECO:0007669"/>
    <property type="project" value="UniProtKB-SubCell"/>
</dbReference>
<dbReference type="AlphaFoldDB" id="A0A6A6PU03"/>
<organism evidence="6 7">
    <name type="scientific">Neohortaea acidophila</name>
    <dbReference type="NCBI Taxonomy" id="245834"/>
    <lineage>
        <taxon>Eukaryota</taxon>
        <taxon>Fungi</taxon>
        <taxon>Dikarya</taxon>
        <taxon>Ascomycota</taxon>
        <taxon>Pezizomycotina</taxon>
        <taxon>Dothideomycetes</taxon>
        <taxon>Dothideomycetidae</taxon>
        <taxon>Mycosphaerellales</taxon>
        <taxon>Teratosphaeriaceae</taxon>
        <taxon>Neohortaea</taxon>
    </lineage>
</organism>
<dbReference type="InterPro" id="IPR023352">
    <property type="entry name" value="MAPEG-like_dom_sf"/>
</dbReference>
<keyword evidence="7" id="KW-1185">Reference proteome</keyword>
<evidence type="ECO:0000313" key="6">
    <source>
        <dbReference type="EMBL" id="KAF2483164.1"/>
    </source>
</evidence>
<dbReference type="EMBL" id="MU001635">
    <property type="protein sequence ID" value="KAF2483164.1"/>
    <property type="molecule type" value="Genomic_DNA"/>
</dbReference>
<keyword evidence="3 5" id="KW-1133">Transmembrane helix</keyword>
<dbReference type="Pfam" id="PF01124">
    <property type="entry name" value="MAPEG"/>
    <property type="match status" value="1"/>
</dbReference>
<evidence type="ECO:0000256" key="1">
    <source>
        <dbReference type="ARBA" id="ARBA00004370"/>
    </source>
</evidence>
<dbReference type="RefSeq" id="XP_033589734.1">
    <property type="nucleotide sequence ID" value="XM_033729526.1"/>
</dbReference>
<dbReference type="Proteomes" id="UP000799767">
    <property type="component" value="Unassembled WGS sequence"/>
</dbReference>
<dbReference type="PANTHER" id="PTHR35371">
    <property type="entry name" value="INNER MEMBRANE PROTEIN"/>
    <property type="match status" value="1"/>
</dbReference>
<evidence type="ECO:0000256" key="5">
    <source>
        <dbReference type="SAM" id="Phobius"/>
    </source>
</evidence>
<evidence type="ECO:0008006" key="8">
    <source>
        <dbReference type="Google" id="ProtNLM"/>
    </source>
</evidence>
<protein>
    <recommendedName>
        <fullName evidence="8">Membrane-associated, eicosanoid/glutathione metabolism protein</fullName>
    </recommendedName>
</protein>
<dbReference type="OrthoDB" id="2122304at2759"/>
<accession>A0A6A6PU03</accession>
<name>A0A6A6PU03_9PEZI</name>
<proteinExistence type="predicted"/>
<dbReference type="InterPro" id="IPR001129">
    <property type="entry name" value="Membr-assoc_MAPEG"/>
</dbReference>
<dbReference type="PANTHER" id="PTHR35371:SF1">
    <property type="entry name" value="BLR7753 PROTEIN"/>
    <property type="match status" value="1"/>
</dbReference>
<gene>
    <name evidence="6" type="ORF">BDY17DRAFT_142608</name>
</gene>
<sequence length="155" mass="17300">MATPNFPLLSIILYWILAIWPHGHAVVLASKGNLSRHDNRNPKASSYTESVKKRLGAKEFAAWERAESCHRNHLENMPLFCAAIFAGLLAERQIGASSRGLNEFAGGWLVIRVLYTINYLRTDTLKGSYIRSVLWYIGSFWAIYVIGAAAFALGT</sequence>